<dbReference type="InterPro" id="IPR055980">
    <property type="entry name" value="DUF7558"/>
</dbReference>
<dbReference type="AlphaFoldDB" id="A0ABD5MP29"/>
<evidence type="ECO:0000256" key="1">
    <source>
        <dbReference type="SAM" id="MobiDB-lite"/>
    </source>
</evidence>
<feature type="compositionally biased region" description="Polar residues" evidence="1">
    <location>
        <begin position="109"/>
        <end position="119"/>
    </location>
</feature>
<dbReference type="GeneID" id="67211477"/>
<gene>
    <name evidence="2" type="ORF">ACFFOL_13055</name>
</gene>
<reference evidence="2" key="1">
    <citation type="submission" date="2024-09" db="EMBL/GenBank/DDBJ databases">
        <authorList>
            <person name="Sun Q."/>
        </authorList>
    </citation>
    <scope>NUCLEOTIDE SEQUENCE [LARGE SCALE GENOMIC DNA]</scope>
    <source>
        <strain evidence="2">JCM 31273</strain>
    </source>
</reference>
<dbReference type="EMBL" id="JBHMAJ010000008">
    <property type="protein sequence ID" value="MFB9825093.1"/>
    <property type="molecule type" value="Genomic_DNA"/>
</dbReference>
<dbReference type="Pfam" id="PF24439">
    <property type="entry name" value="DUF7558"/>
    <property type="match status" value="1"/>
</dbReference>
<evidence type="ECO:0000313" key="3">
    <source>
        <dbReference type="Proteomes" id="UP001589595"/>
    </source>
</evidence>
<dbReference type="Proteomes" id="UP001589595">
    <property type="component" value="Unassembled WGS sequence"/>
</dbReference>
<sequence length="119" mass="12660">MRRTVTGCAFCDAGPRVDVGAAHTWGVDELVTHPICVDCAVRERTAQRADLVACDGCGLGFDTAAALTSFRVEVGRLEGVIRLCGECSPDGPATHWTRDPEDHAVQFVDGSTANGSDRR</sequence>
<accession>A0ABD5MP29</accession>
<evidence type="ECO:0008006" key="4">
    <source>
        <dbReference type="Google" id="ProtNLM"/>
    </source>
</evidence>
<dbReference type="RefSeq" id="WP_222921359.1">
    <property type="nucleotide sequence ID" value="NZ_CP082286.1"/>
</dbReference>
<proteinExistence type="predicted"/>
<comment type="caution">
    <text evidence="2">The sequence shown here is derived from an EMBL/GenBank/DDBJ whole genome shotgun (WGS) entry which is preliminary data.</text>
</comment>
<keyword evidence="3" id="KW-1185">Reference proteome</keyword>
<feature type="region of interest" description="Disordered" evidence="1">
    <location>
        <begin position="96"/>
        <end position="119"/>
    </location>
</feature>
<organism evidence="2 3">
    <name type="scientific">Halobaculum roseum</name>
    <dbReference type="NCBI Taxonomy" id="2175149"/>
    <lineage>
        <taxon>Archaea</taxon>
        <taxon>Methanobacteriati</taxon>
        <taxon>Methanobacteriota</taxon>
        <taxon>Stenosarchaea group</taxon>
        <taxon>Halobacteria</taxon>
        <taxon>Halobacteriales</taxon>
        <taxon>Haloferacaceae</taxon>
        <taxon>Halobaculum</taxon>
    </lineage>
</organism>
<protein>
    <recommendedName>
        <fullName evidence="4">Small CPxCG-related zinc finger protein</fullName>
    </recommendedName>
</protein>
<name>A0ABD5MP29_9EURY</name>
<evidence type="ECO:0000313" key="2">
    <source>
        <dbReference type="EMBL" id="MFB9825093.1"/>
    </source>
</evidence>